<feature type="region of interest" description="Disordered" evidence="1">
    <location>
        <begin position="442"/>
        <end position="468"/>
    </location>
</feature>
<dbReference type="AlphaFoldDB" id="D8QFZ5"/>
<evidence type="ECO:0000313" key="2">
    <source>
        <dbReference type="EMBL" id="EFI93205.1"/>
    </source>
</evidence>
<dbReference type="OrthoDB" id="3340520at2759"/>
<dbReference type="HOGENOM" id="CLU_016237_1_0_1"/>
<protein>
    <recommendedName>
        <fullName evidence="4">DUF1365-domain-containing protein</fullName>
    </recommendedName>
</protein>
<dbReference type="EMBL" id="GL377311">
    <property type="protein sequence ID" value="EFI93205.1"/>
    <property type="molecule type" value="Genomic_DNA"/>
</dbReference>
<accession>D8QFZ5</accession>
<dbReference type="eggNOG" id="ENOG502S3VD">
    <property type="taxonomic scope" value="Eukaryota"/>
</dbReference>
<dbReference type="InParanoid" id="D8QFZ5"/>
<dbReference type="VEuPathDB" id="FungiDB:SCHCODRAFT_02073351"/>
<evidence type="ECO:0000256" key="1">
    <source>
        <dbReference type="SAM" id="MobiDB-lite"/>
    </source>
</evidence>
<name>D8QFZ5_SCHCM</name>
<dbReference type="GeneID" id="9591879"/>
<reference evidence="2 3" key="1">
    <citation type="journal article" date="2010" name="Nat. Biotechnol.">
        <title>Genome sequence of the model mushroom Schizophyllum commune.</title>
        <authorList>
            <person name="Ohm R.A."/>
            <person name="de Jong J.F."/>
            <person name="Lugones L.G."/>
            <person name="Aerts A."/>
            <person name="Kothe E."/>
            <person name="Stajich J.E."/>
            <person name="de Vries R.P."/>
            <person name="Record E."/>
            <person name="Levasseur A."/>
            <person name="Baker S.E."/>
            <person name="Bartholomew K.A."/>
            <person name="Coutinho P.M."/>
            <person name="Erdmann S."/>
            <person name="Fowler T.J."/>
            <person name="Gathman A.C."/>
            <person name="Lombard V."/>
            <person name="Henrissat B."/>
            <person name="Knabe N."/>
            <person name="Kuees U."/>
            <person name="Lilly W.W."/>
            <person name="Lindquist E."/>
            <person name="Lucas S."/>
            <person name="Magnuson J.K."/>
            <person name="Piumi F."/>
            <person name="Raudaskoski M."/>
            <person name="Salamov A."/>
            <person name="Schmutz J."/>
            <person name="Schwarze F.W.M.R."/>
            <person name="vanKuyk P.A."/>
            <person name="Horton J.S."/>
            <person name="Grigoriev I.V."/>
            <person name="Woesten H.A.B."/>
        </authorList>
    </citation>
    <scope>NUCLEOTIDE SEQUENCE [LARGE SCALE GENOMIC DNA]</scope>
    <source>
        <strain evidence="3">H4-8 / FGSC 9210</strain>
    </source>
</reference>
<organism evidence="3">
    <name type="scientific">Schizophyllum commune (strain H4-8 / FGSC 9210)</name>
    <name type="common">Split gill fungus</name>
    <dbReference type="NCBI Taxonomy" id="578458"/>
    <lineage>
        <taxon>Eukaryota</taxon>
        <taxon>Fungi</taxon>
        <taxon>Dikarya</taxon>
        <taxon>Basidiomycota</taxon>
        <taxon>Agaricomycotina</taxon>
        <taxon>Agaricomycetes</taxon>
        <taxon>Agaricomycetidae</taxon>
        <taxon>Agaricales</taxon>
        <taxon>Schizophyllaceae</taxon>
        <taxon>Schizophyllum</taxon>
    </lineage>
</organism>
<dbReference type="Pfam" id="PF07103">
    <property type="entry name" value="DUF1365"/>
    <property type="match status" value="1"/>
</dbReference>
<keyword evidence="3" id="KW-1185">Reference proteome</keyword>
<dbReference type="InterPro" id="IPR010775">
    <property type="entry name" value="DUF1365"/>
</dbReference>
<gene>
    <name evidence="2" type="ORF">SCHCODRAFT_17354</name>
</gene>
<evidence type="ECO:0008006" key="4">
    <source>
        <dbReference type="Google" id="ProtNLM"/>
    </source>
</evidence>
<sequence length="566" mass="62305">MPTLTDLALSFAVIVPVAFYAHSRIQLPKKARRGYVLFNSVTHARLLPAESSHSFTYPTISLFVSLNALEAHELDLGPAGLLLAYGRRFGTLLGLRSKPYLREGDAGIRDKLDALLRERRILVDGEKLIEDVWMMTMPSFMGFEGINPLTVYFVYAHGSGALWLVVLEIHNTFGEAHVHVLECGVKEDVQAIPSGYSHQWTFPRAFHVSPFNSRAGFYTVSVKAPSHIPIPASSPPRPAIRVHLHNPDSTNPNKPGDLKLTALLRATSSEVLSSGSLLRTLARAPFALLLPMARILYQAYILHYVKRLDVYIRPEPIYGAGGVRWLKEGFLERRARLVLEEFLRKRAEELGTAVSLVPADPDGRTVTFYPDNQAGVPSQANAPGSHLEIRYLTPRFFMLMLAAPSAEHALLLGYETDCVIIPSSIDLFLRVFSSPLEVSTGSLSSESPAGLPSSGSLAGSLSSEPPAEPLSFSQEIRLAPLPDSITLPIPAKHFSHPYGSSTVITLLQLYLDALERRIFSLVGARVVPGDEPWLQWERAARVYKGGRVERQRDALGLGSVRSDPAK</sequence>
<dbReference type="OMA" id="GWLFGYG"/>
<dbReference type="PANTHER" id="PTHR33973:SF4">
    <property type="entry name" value="OS07G0153300 PROTEIN"/>
    <property type="match status" value="1"/>
</dbReference>
<dbReference type="KEGG" id="scm:SCHCO_02073351"/>
<proteinExistence type="predicted"/>
<dbReference type="Proteomes" id="UP000007431">
    <property type="component" value="Unassembled WGS sequence"/>
</dbReference>
<dbReference type="PANTHER" id="PTHR33973">
    <property type="entry name" value="OS07G0153300 PROTEIN"/>
    <property type="match status" value="1"/>
</dbReference>
<dbReference type="RefSeq" id="XP_003028108.1">
    <property type="nucleotide sequence ID" value="XM_003028062.1"/>
</dbReference>
<evidence type="ECO:0000313" key="3">
    <source>
        <dbReference type="Proteomes" id="UP000007431"/>
    </source>
</evidence>